<keyword evidence="2" id="KW-1185">Reference proteome</keyword>
<name>A0A4D7CBJ7_9SPHN</name>
<dbReference type="AlphaFoldDB" id="A0A4D7CBJ7"/>
<dbReference type="KEGG" id="hgn:E6W36_00655"/>
<sequence length="113" mass="12421">MHIKKATHGVGDEEAVPHVCPAIELLEQTRVLAHKHKRRASTFFSCKIAVLLNGRGSGGCRSDFIGEHMPGAFLHERYGAEWGGKCCATKAVDRSGCDFCPMGNRHSWVDFPV</sequence>
<dbReference type="Proteomes" id="UP000298714">
    <property type="component" value="Chromosome"/>
</dbReference>
<gene>
    <name evidence="1" type="ORF">E6W36_00655</name>
</gene>
<proteinExistence type="predicted"/>
<organism evidence="1 2">
    <name type="scientific">Hankyongella ginsenosidimutans</name>
    <dbReference type="NCBI Taxonomy" id="1763828"/>
    <lineage>
        <taxon>Bacteria</taxon>
        <taxon>Pseudomonadati</taxon>
        <taxon>Pseudomonadota</taxon>
        <taxon>Alphaproteobacteria</taxon>
        <taxon>Sphingomonadales</taxon>
        <taxon>Sphingomonadaceae</taxon>
        <taxon>Hankyongella</taxon>
    </lineage>
</organism>
<protein>
    <submittedName>
        <fullName evidence="1">Uncharacterized protein</fullName>
    </submittedName>
</protein>
<reference evidence="2" key="1">
    <citation type="submission" date="2019-04" db="EMBL/GenBank/DDBJ databases">
        <title>Complete genome sequence of Sphingomonas sp. W1-2-3.</title>
        <authorList>
            <person name="Im W.T."/>
        </authorList>
    </citation>
    <scope>NUCLEOTIDE SEQUENCE [LARGE SCALE GENOMIC DNA]</scope>
    <source>
        <strain evidence="2">W1-2-3</strain>
    </source>
</reference>
<dbReference type="RefSeq" id="WP_222873442.1">
    <property type="nucleotide sequence ID" value="NZ_CP039704.1"/>
</dbReference>
<dbReference type="EMBL" id="CP039704">
    <property type="protein sequence ID" value="QCI78682.1"/>
    <property type="molecule type" value="Genomic_DNA"/>
</dbReference>
<evidence type="ECO:0000313" key="1">
    <source>
        <dbReference type="EMBL" id="QCI78682.1"/>
    </source>
</evidence>
<evidence type="ECO:0000313" key="2">
    <source>
        <dbReference type="Proteomes" id="UP000298714"/>
    </source>
</evidence>
<accession>A0A4D7CBJ7</accession>